<dbReference type="EMBL" id="FNQT01000001">
    <property type="protein sequence ID" value="SDZ92536.1"/>
    <property type="molecule type" value="Genomic_DNA"/>
</dbReference>
<keyword evidence="10" id="KW-0269">Exonuclease</keyword>
<keyword evidence="7" id="KW-0460">Magnesium</keyword>
<dbReference type="InterPro" id="IPR005135">
    <property type="entry name" value="Endo/exonuclease/phosphatase"/>
</dbReference>
<dbReference type="AlphaFoldDB" id="A0A1H3WZD7"/>
<dbReference type="InterPro" id="IPR036691">
    <property type="entry name" value="Endo/exonu/phosph_ase_sf"/>
</dbReference>
<proteinExistence type="predicted"/>
<dbReference type="Gene3D" id="3.60.10.10">
    <property type="entry name" value="Endonuclease/exonuclease/phosphatase"/>
    <property type="match status" value="1"/>
</dbReference>
<accession>A0A1H3WZD7</accession>
<keyword evidence="11" id="KW-1185">Reference proteome</keyword>
<dbReference type="Proteomes" id="UP000236755">
    <property type="component" value="Unassembled WGS sequence"/>
</dbReference>
<evidence type="ECO:0000256" key="2">
    <source>
        <dbReference type="ARBA" id="ARBA00001946"/>
    </source>
</evidence>
<dbReference type="GO" id="GO:0046872">
    <property type="term" value="F:metal ion binding"/>
    <property type="evidence" value="ECO:0007669"/>
    <property type="project" value="UniProtKB-KW"/>
</dbReference>
<keyword evidence="4" id="KW-0479">Metal-binding</keyword>
<gene>
    <name evidence="10" type="ORF">SAMN04488065_1255</name>
</gene>
<evidence type="ECO:0000256" key="5">
    <source>
        <dbReference type="ARBA" id="ARBA00022763"/>
    </source>
</evidence>
<keyword evidence="3" id="KW-0540">Nuclease</keyword>
<dbReference type="SUPFAM" id="SSF56219">
    <property type="entry name" value="DNase I-like"/>
    <property type="match status" value="1"/>
</dbReference>
<evidence type="ECO:0000256" key="8">
    <source>
        <dbReference type="ARBA" id="ARBA00023204"/>
    </source>
</evidence>
<keyword evidence="8" id="KW-0234">DNA repair</keyword>
<evidence type="ECO:0000256" key="1">
    <source>
        <dbReference type="ARBA" id="ARBA00001936"/>
    </source>
</evidence>
<protein>
    <submittedName>
        <fullName evidence="10">Exonuclease III</fullName>
    </submittedName>
</protein>
<keyword evidence="6" id="KW-0378">Hydrolase</keyword>
<comment type="cofactor">
    <cofactor evidence="1">
        <name>Mn(2+)</name>
        <dbReference type="ChEBI" id="CHEBI:29035"/>
    </cofactor>
</comment>
<evidence type="ECO:0000313" key="11">
    <source>
        <dbReference type="Proteomes" id="UP000236755"/>
    </source>
</evidence>
<dbReference type="RefSeq" id="WP_092632980.1">
    <property type="nucleotide sequence ID" value="NZ_FNQT01000001.1"/>
</dbReference>
<evidence type="ECO:0000256" key="4">
    <source>
        <dbReference type="ARBA" id="ARBA00022723"/>
    </source>
</evidence>
<name>A0A1H3WZD7_9EURY</name>
<evidence type="ECO:0000259" key="9">
    <source>
        <dbReference type="Pfam" id="PF03372"/>
    </source>
</evidence>
<evidence type="ECO:0000256" key="7">
    <source>
        <dbReference type="ARBA" id="ARBA00022842"/>
    </source>
</evidence>
<evidence type="ECO:0000256" key="6">
    <source>
        <dbReference type="ARBA" id="ARBA00022801"/>
    </source>
</evidence>
<dbReference type="STRING" id="555874.SAMN04488065_1255"/>
<comment type="cofactor">
    <cofactor evidence="2">
        <name>Mg(2+)</name>
        <dbReference type="ChEBI" id="CHEBI:18420"/>
    </cofactor>
</comment>
<evidence type="ECO:0000313" key="10">
    <source>
        <dbReference type="EMBL" id="SDZ92536.1"/>
    </source>
</evidence>
<dbReference type="PANTHER" id="PTHR15822">
    <property type="entry name" value="TRAF AND TNF RECEPTOR-ASSOCIATED PROTEIN"/>
    <property type="match status" value="1"/>
</dbReference>
<sequence>MVSDSGLRVLSWNVQGAVPPNGSIERIKNQIEFLEKEVNLPDVVMLNEVTTIQRDCWREYLFEVGYTDIVDTLEWAAELRESTVPPHQDYNHVNGNLIALHELSDASELTRLSPSIRYGPWKNADLKDWDTNFPEKILNATVTQNGSEIELWNVRAVPGSMHGEEKIKILENTYNRIMKRPESPCILAGDFNSPKEELADGTTIPWRHDQKDELAQRWEEAELNILVGLEEKGMVDIFRSQHGYGEIDILDVSHATQTEQPELVDPVEVKGKRFDHMIASEDLDPQDCYYDHAGFKYSDHAPLIAEFNV</sequence>
<feature type="domain" description="Endonuclease/exonuclease/phosphatase" evidence="9">
    <location>
        <begin position="10"/>
        <end position="198"/>
    </location>
</feature>
<keyword evidence="5" id="KW-0227">DNA damage</keyword>
<dbReference type="OrthoDB" id="338669at2157"/>
<dbReference type="PANTHER" id="PTHR15822:SF4">
    <property type="entry name" value="TYROSYL-DNA PHOSPHODIESTERASE 2"/>
    <property type="match status" value="1"/>
</dbReference>
<organism evidence="10 11">
    <name type="scientific">Haloplanus vescus</name>
    <dbReference type="NCBI Taxonomy" id="555874"/>
    <lineage>
        <taxon>Archaea</taxon>
        <taxon>Methanobacteriati</taxon>
        <taxon>Methanobacteriota</taxon>
        <taxon>Stenosarchaea group</taxon>
        <taxon>Halobacteria</taxon>
        <taxon>Halobacteriales</taxon>
        <taxon>Haloferacaceae</taxon>
        <taxon>Haloplanus</taxon>
    </lineage>
</organism>
<reference evidence="10 11" key="1">
    <citation type="submission" date="2016-10" db="EMBL/GenBank/DDBJ databases">
        <authorList>
            <person name="de Groot N.N."/>
        </authorList>
    </citation>
    <scope>NUCLEOTIDE SEQUENCE [LARGE SCALE GENOMIC DNA]</scope>
    <source>
        <strain evidence="10 11">CGMCC 1.8712</strain>
    </source>
</reference>
<dbReference type="GO" id="GO:0004527">
    <property type="term" value="F:exonuclease activity"/>
    <property type="evidence" value="ECO:0007669"/>
    <property type="project" value="UniProtKB-KW"/>
</dbReference>
<dbReference type="InterPro" id="IPR051547">
    <property type="entry name" value="TDP2-like"/>
</dbReference>
<evidence type="ECO:0000256" key="3">
    <source>
        <dbReference type="ARBA" id="ARBA00022722"/>
    </source>
</evidence>
<dbReference type="GO" id="GO:0006281">
    <property type="term" value="P:DNA repair"/>
    <property type="evidence" value="ECO:0007669"/>
    <property type="project" value="UniProtKB-KW"/>
</dbReference>
<dbReference type="Pfam" id="PF03372">
    <property type="entry name" value="Exo_endo_phos"/>
    <property type="match status" value="1"/>
</dbReference>